<organism evidence="2 3">
    <name type="scientific">Folsomia candida</name>
    <name type="common">Springtail</name>
    <dbReference type="NCBI Taxonomy" id="158441"/>
    <lineage>
        <taxon>Eukaryota</taxon>
        <taxon>Metazoa</taxon>
        <taxon>Ecdysozoa</taxon>
        <taxon>Arthropoda</taxon>
        <taxon>Hexapoda</taxon>
        <taxon>Collembola</taxon>
        <taxon>Entomobryomorpha</taxon>
        <taxon>Isotomoidea</taxon>
        <taxon>Isotomidae</taxon>
        <taxon>Proisotominae</taxon>
        <taxon>Folsomia</taxon>
    </lineage>
</organism>
<evidence type="ECO:0000313" key="2">
    <source>
        <dbReference type="EMBL" id="OXA39574.1"/>
    </source>
</evidence>
<keyword evidence="1" id="KW-1133">Transmembrane helix</keyword>
<evidence type="ECO:0000256" key="1">
    <source>
        <dbReference type="SAM" id="Phobius"/>
    </source>
</evidence>
<dbReference type="EMBL" id="LNIX01000038">
    <property type="protein sequence ID" value="OXA39574.1"/>
    <property type="molecule type" value="Genomic_DNA"/>
</dbReference>
<evidence type="ECO:0008006" key="4">
    <source>
        <dbReference type="Google" id="ProtNLM"/>
    </source>
</evidence>
<accession>A0A226D3Y3</accession>
<keyword evidence="1" id="KW-0812">Transmembrane</keyword>
<keyword evidence="3" id="KW-1185">Reference proteome</keyword>
<evidence type="ECO:0000313" key="3">
    <source>
        <dbReference type="Proteomes" id="UP000198287"/>
    </source>
</evidence>
<feature type="transmembrane region" description="Helical" evidence="1">
    <location>
        <begin position="48"/>
        <end position="68"/>
    </location>
</feature>
<keyword evidence="1" id="KW-0472">Membrane</keyword>
<protein>
    <recommendedName>
        <fullName evidence="4">Apolipoprotein L3</fullName>
    </recommendedName>
</protein>
<dbReference type="AlphaFoldDB" id="A0A226D3Y3"/>
<comment type="caution">
    <text evidence="2">The sequence shown here is derived from an EMBL/GenBank/DDBJ whole genome shotgun (WGS) entry which is preliminary data.</text>
</comment>
<reference evidence="2 3" key="1">
    <citation type="submission" date="2015-12" db="EMBL/GenBank/DDBJ databases">
        <title>The genome of Folsomia candida.</title>
        <authorList>
            <person name="Faddeeva A."/>
            <person name="Derks M.F."/>
            <person name="Anvar Y."/>
            <person name="Smit S."/>
            <person name="Van Straalen N."/>
            <person name="Roelofs D."/>
        </authorList>
    </citation>
    <scope>NUCLEOTIDE SEQUENCE [LARGE SCALE GENOMIC DNA]</scope>
    <source>
        <strain evidence="2 3">VU population</strain>
        <tissue evidence="2">Whole body</tissue>
    </source>
</reference>
<gene>
    <name evidence="2" type="ORF">Fcan01_25657</name>
</gene>
<dbReference type="Proteomes" id="UP000198287">
    <property type="component" value="Unassembled WGS sequence"/>
</dbReference>
<feature type="transmembrane region" description="Helical" evidence="1">
    <location>
        <begin position="74"/>
        <end position="96"/>
    </location>
</feature>
<proteinExistence type="predicted"/>
<sequence length="264" mass="28092">MEIYSVDENLLHGLIEHDALLIETLSLLQAKIVETYNKTNTPKTIGTGINCLAAGASVGSILGGMALAPLTAGVSLGLAVGGLAGILTGTGINVAADLFKGKKLKEHLAQLNLLAEEHDHQLRKLVKDLNSGSDPRNEILIEYLLKDYKVNSKEKTFSARNLATDAVTLTGRVGVVLDAREATKIPHVVSEITTNSASTGLVITGAAVSTGLAVTGAVASIGFAVWDVVSLIRKWGQTPTADTVEKLRLEIEKERDWLKKFFNV</sequence>
<name>A0A226D3Y3_FOLCA</name>